<dbReference type="AlphaFoldDB" id="G7PTD5"/>
<dbReference type="InterPro" id="IPR000863">
    <property type="entry name" value="Sulfotransferase_dom"/>
</dbReference>
<proteinExistence type="inferred from homology"/>
<dbReference type="GO" id="GO:0008146">
    <property type="term" value="F:sulfotransferase activity"/>
    <property type="evidence" value="ECO:0007669"/>
    <property type="project" value="InterPro"/>
</dbReference>
<dbReference type="InterPro" id="IPR051589">
    <property type="entry name" value="Sialate-O-sulfotransferase"/>
</dbReference>
<organism>
    <name type="scientific">Macaca fascicularis</name>
    <name type="common">Crab-eating macaque</name>
    <name type="synonym">Cynomolgus monkey</name>
    <dbReference type="NCBI Taxonomy" id="9541"/>
    <lineage>
        <taxon>Eukaryota</taxon>
        <taxon>Metazoa</taxon>
        <taxon>Chordata</taxon>
        <taxon>Craniata</taxon>
        <taxon>Vertebrata</taxon>
        <taxon>Euteleostomi</taxon>
        <taxon>Mammalia</taxon>
        <taxon>Eutheria</taxon>
        <taxon>Euarchontoglires</taxon>
        <taxon>Primates</taxon>
        <taxon>Haplorrhini</taxon>
        <taxon>Catarrhini</taxon>
        <taxon>Cercopithecidae</taxon>
        <taxon>Cercopithecinae</taxon>
        <taxon>Macaca</taxon>
    </lineage>
</organism>
<reference evidence="4" key="1">
    <citation type="journal article" date="2011" name="Nat. Biotechnol.">
        <title>Genome sequencing and comparison of two nonhuman primate animal models, the cynomolgus and Chinese rhesus macaques.</title>
        <authorList>
            <person name="Yan G."/>
            <person name="Zhang G."/>
            <person name="Fang X."/>
            <person name="Zhang Y."/>
            <person name="Li C."/>
            <person name="Ling F."/>
            <person name="Cooper D.N."/>
            <person name="Li Q."/>
            <person name="Li Y."/>
            <person name="van Gool A.J."/>
            <person name="Du H."/>
            <person name="Chen J."/>
            <person name="Chen R."/>
            <person name="Zhang P."/>
            <person name="Huang Z."/>
            <person name="Thompson J.R."/>
            <person name="Meng Y."/>
            <person name="Bai Y."/>
            <person name="Wang J."/>
            <person name="Zhuo M."/>
            <person name="Wang T."/>
            <person name="Huang Y."/>
            <person name="Wei L."/>
            <person name="Li J."/>
            <person name="Wang Z."/>
            <person name="Hu H."/>
            <person name="Yang P."/>
            <person name="Le L."/>
            <person name="Stenson P.D."/>
            <person name="Li B."/>
            <person name="Liu X."/>
            <person name="Ball E.V."/>
            <person name="An N."/>
            <person name="Huang Q."/>
            <person name="Zhang Y."/>
            <person name="Fan W."/>
            <person name="Zhang X."/>
            <person name="Li Y."/>
            <person name="Wang W."/>
            <person name="Katze M.G."/>
            <person name="Su B."/>
            <person name="Nielsen R."/>
            <person name="Yang H."/>
            <person name="Wang J."/>
            <person name="Wang X."/>
            <person name="Wang J."/>
        </authorList>
    </citation>
    <scope>NUCLEOTIDE SEQUENCE [LARGE SCALE GENOMIC DNA]</scope>
    <source>
        <strain evidence="4">CE-4</strain>
    </source>
</reference>
<gene>
    <name evidence="4" type="ORF">EGM_07316</name>
</gene>
<dbReference type="PROSITE" id="PS51212">
    <property type="entry name" value="WSC"/>
    <property type="match status" value="2"/>
</dbReference>
<name>G7PTD5_MACFA</name>
<feature type="domain" description="WSC" evidence="3">
    <location>
        <begin position="142"/>
        <end position="234"/>
    </location>
</feature>
<evidence type="ECO:0000256" key="1">
    <source>
        <dbReference type="ARBA" id="ARBA00010236"/>
    </source>
</evidence>
<dbReference type="EMBL" id="CM001291">
    <property type="protein sequence ID" value="EHH57634.1"/>
    <property type="molecule type" value="Genomic_DNA"/>
</dbReference>
<dbReference type="Pfam" id="PF01822">
    <property type="entry name" value="WSC"/>
    <property type="match status" value="2"/>
</dbReference>
<dbReference type="Proteomes" id="UP000009130">
    <property type="component" value="Chromosome 16"/>
</dbReference>
<sequence length="575" mass="65692">MAKPFFRLQKFLRRTQFLLFFLTAAYLMTGSLLLLQRARVALPQGPRAPGPLQTLPVAAVALGVGLLDSRALHDPRVSPELLLGVDMLQSPLTRPRPGPRWLRSRNSELRQLRRRWFHHFMSDSQGPPALGPEAPRPAIHSRGTYVGCFSDDGHERTLKGAVFYDLRKMTVSHCQDACAERSYVYAGLEAGAECYCGNRLPATSVGLEECSHECKGEKGSVCGAVDRLSVYRVDELQPGSRKRRTATYRGCFRLPENITHAFPSSLIQANVTVETCSGFCSQKEFPLAILRGWECYCAYPTPQFNLHDAMDSSLCGQDPEAQRLAEYCEVYQTPVQDTRCTDRRFLPNKSKVFVALSSFPGAGNTWARHLIEHATGFYTGSYYFDGTLYNKGFKGEKDHWRSRRTICVKTHESGRREIEMFDSAILLIRNPYRSLVAEFNRKCAGHLGYAADRNWKSKEWPDFVNSYASWWSSHVLDWLKYGKRLLVVHYEELRRSLVPTLREMVAFLNVSVSEERLLCVENNKEGSFRRRGRRSHDPEPFTPEMKDLINGYIRTVDKALRDHNWTGLPREYVPR</sequence>
<dbReference type="PANTHER" id="PTHR45964:SF8">
    <property type="entry name" value="SIALATE:O-SULFOTRANSFERASE 1"/>
    <property type="match status" value="1"/>
</dbReference>
<keyword evidence="2" id="KW-0677">Repeat</keyword>
<dbReference type="SUPFAM" id="SSF52540">
    <property type="entry name" value="P-loop containing nucleoside triphosphate hydrolases"/>
    <property type="match status" value="1"/>
</dbReference>
<dbReference type="PANTHER" id="PTHR45964">
    <property type="entry name" value="WSCD FAMILY MEMBER CG9164"/>
    <property type="match status" value="1"/>
</dbReference>
<feature type="domain" description="WSC" evidence="3">
    <location>
        <begin position="245"/>
        <end position="340"/>
    </location>
</feature>
<accession>G7PTD5</accession>
<dbReference type="eggNOG" id="KOG4157">
    <property type="taxonomic scope" value="Eukaryota"/>
</dbReference>
<dbReference type="InterPro" id="IPR002889">
    <property type="entry name" value="WSC_carb-bd"/>
</dbReference>
<dbReference type="InterPro" id="IPR027417">
    <property type="entry name" value="P-loop_NTPase"/>
</dbReference>
<comment type="similarity">
    <text evidence="1">Belongs to the WSCD family.</text>
</comment>
<dbReference type="SMART" id="SM00321">
    <property type="entry name" value="WSC"/>
    <property type="match status" value="2"/>
</dbReference>
<evidence type="ECO:0000313" key="4">
    <source>
        <dbReference type="EMBL" id="EHH57634.1"/>
    </source>
</evidence>
<dbReference type="Pfam" id="PF00685">
    <property type="entry name" value="Sulfotransfer_1"/>
    <property type="match status" value="1"/>
</dbReference>
<evidence type="ECO:0000259" key="3">
    <source>
        <dbReference type="PROSITE" id="PS51212"/>
    </source>
</evidence>
<protein>
    <submittedName>
        <fullName evidence="4">WSC domain-containing protein 1</fullName>
    </submittedName>
</protein>
<dbReference type="Gene3D" id="3.40.50.300">
    <property type="entry name" value="P-loop containing nucleotide triphosphate hydrolases"/>
    <property type="match status" value="1"/>
</dbReference>
<evidence type="ECO:0000256" key="2">
    <source>
        <dbReference type="ARBA" id="ARBA00022737"/>
    </source>
</evidence>